<dbReference type="InterPro" id="IPR003591">
    <property type="entry name" value="Leu-rich_rpt_typical-subtyp"/>
</dbReference>
<accession>A0A9N9MF43</accession>
<evidence type="ECO:0000256" key="9">
    <source>
        <dbReference type="SAM" id="MobiDB-lite"/>
    </source>
</evidence>
<dbReference type="Proteomes" id="UP001152799">
    <property type="component" value="Chromosome 13"/>
</dbReference>
<dbReference type="Pfam" id="PF23598">
    <property type="entry name" value="LRR_14"/>
    <property type="match status" value="1"/>
</dbReference>
<keyword evidence="12" id="KW-1185">Reference proteome</keyword>
<proteinExistence type="inferred from homology"/>
<gene>
    <name evidence="11" type="ORF">CEUTPL_LOCUS3738</name>
</gene>
<feature type="compositionally biased region" description="Acidic residues" evidence="9">
    <location>
        <begin position="267"/>
        <end position="284"/>
    </location>
</feature>
<evidence type="ECO:0000256" key="1">
    <source>
        <dbReference type="ARBA" id="ARBA00022614"/>
    </source>
</evidence>
<feature type="domain" description="Disease resistance R13L4/SHOC-2-like LRR" evidence="10">
    <location>
        <begin position="110"/>
        <end position="220"/>
    </location>
</feature>
<comment type="similarity">
    <text evidence="3">Belongs to the SHOC2 family.</text>
</comment>
<evidence type="ECO:0000256" key="8">
    <source>
        <dbReference type="ARBA" id="ARBA00032455"/>
    </source>
</evidence>
<evidence type="ECO:0000256" key="6">
    <source>
        <dbReference type="ARBA" id="ARBA00029588"/>
    </source>
</evidence>
<evidence type="ECO:0000256" key="7">
    <source>
        <dbReference type="ARBA" id="ARBA00029998"/>
    </source>
</evidence>
<organism evidence="11 12">
    <name type="scientific">Ceutorhynchus assimilis</name>
    <name type="common">cabbage seed weevil</name>
    <dbReference type="NCBI Taxonomy" id="467358"/>
    <lineage>
        <taxon>Eukaryota</taxon>
        <taxon>Metazoa</taxon>
        <taxon>Ecdysozoa</taxon>
        <taxon>Arthropoda</taxon>
        <taxon>Hexapoda</taxon>
        <taxon>Insecta</taxon>
        <taxon>Pterygota</taxon>
        <taxon>Neoptera</taxon>
        <taxon>Endopterygota</taxon>
        <taxon>Coleoptera</taxon>
        <taxon>Polyphaga</taxon>
        <taxon>Cucujiformia</taxon>
        <taxon>Curculionidae</taxon>
        <taxon>Ceutorhynchinae</taxon>
        <taxon>Ceutorhynchus</taxon>
    </lineage>
</organism>
<dbReference type="AlphaFoldDB" id="A0A9N9MF43"/>
<evidence type="ECO:0000256" key="4">
    <source>
        <dbReference type="ARBA" id="ARBA00023904"/>
    </source>
</evidence>
<name>A0A9N9MF43_9CUCU</name>
<keyword evidence="2" id="KW-0677">Repeat</keyword>
<evidence type="ECO:0000256" key="5">
    <source>
        <dbReference type="ARBA" id="ARBA00025612"/>
    </source>
</evidence>
<reference evidence="11" key="1">
    <citation type="submission" date="2022-01" db="EMBL/GenBank/DDBJ databases">
        <authorList>
            <person name="King R."/>
        </authorList>
    </citation>
    <scope>NUCLEOTIDE SEQUENCE</scope>
</reference>
<dbReference type="EMBL" id="OU892289">
    <property type="protein sequence ID" value="CAG9763068.1"/>
    <property type="molecule type" value="Genomic_DNA"/>
</dbReference>
<dbReference type="InterPro" id="IPR050715">
    <property type="entry name" value="LRR-SigEffector_domain"/>
</dbReference>
<dbReference type="InterPro" id="IPR032675">
    <property type="entry name" value="LRR_dom_sf"/>
</dbReference>
<comment type="function">
    <text evidence="5">Acts as a Ras effector and participates in MAPK pathway activation. Probably acts as a regulatory subunit of protein phosphatase that specifically dephosphorylates Raf kinase and stimulate Raf activity at specialized signaling complexes upon Ras activation.</text>
</comment>
<dbReference type="Pfam" id="PF13855">
    <property type="entry name" value="LRR_8"/>
    <property type="match status" value="1"/>
</dbReference>
<evidence type="ECO:0000313" key="11">
    <source>
        <dbReference type="EMBL" id="CAG9763068.1"/>
    </source>
</evidence>
<dbReference type="PANTHER" id="PTHR45752:SF187">
    <property type="entry name" value="LEUCINE-RICH REPEAT AND IQ DOMAIN-CONTAINING PROTEIN 4"/>
    <property type="match status" value="1"/>
</dbReference>
<dbReference type="InterPro" id="IPR001611">
    <property type="entry name" value="Leu-rich_rpt"/>
</dbReference>
<protein>
    <recommendedName>
        <fullName evidence="4">Leucine-rich repeat protein soc-2 homolog</fullName>
    </recommendedName>
    <alternativeName>
        <fullName evidence="8">Protein soc-2 homolog</fullName>
    </alternativeName>
    <alternativeName>
        <fullName evidence="6 7">protein Sur-8 homolog</fullName>
    </alternativeName>
</protein>
<sequence length="322" mass="37343">MNIANYFQKNQMIAKVEKVQKFKQKSLNLEDFDLAEFPDIILNCDSLRSLILQRNRIAELPKEIGIHLRGLKHLSVQFNNFQSFPECLKELTTLVSLNISHNPIKHLREDIDCFKELKCLWCNSCGLKTIPKSLGNLSKLETFGARNNEIKILPKTITQLKELSWLSLEGNCIEQLPNGFHKLSNLHHLNLNRNHFKQIPKVLVKLKSLRFLHLQRNNIKMLSCDTIMALINVKICLINNPIENGQEFIEFKHLLLNPSDYQQNPTNEEDMITDSSEDDSDWENSTDTLYLNYDSSSQSPQSDEDDEIVKNIPKCSRFFLCQ</sequence>
<dbReference type="OrthoDB" id="67933at2759"/>
<dbReference type="Gene3D" id="3.80.10.10">
    <property type="entry name" value="Ribonuclease Inhibitor"/>
    <property type="match status" value="2"/>
</dbReference>
<evidence type="ECO:0000259" key="10">
    <source>
        <dbReference type="Pfam" id="PF23598"/>
    </source>
</evidence>
<dbReference type="SUPFAM" id="SSF52047">
    <property type="entry name" value="RNI-like"/>
    <property type="match status" value="1"/>
</dbReference>
<evidence type="ECO:0000313" key="12">
    <source>
        <dbReference type="Proteomes" id="UP001152799"/>
    </source>
</evidence>
<dbReference type="PROSITE" id="PS51450">
    <property type="entry name" value="LRR"/>
    <property type="match status" value="1"/>
</dbReference>
<keyword evidence="1" id="KW-0433">Leucine-rich repeat</keyword>
<dbReference type="InterPro" id="IPR055414">
    <property type="entry name" value="LRR_R13L4/SHOC2-like"/>
</dbReference>
<dbReference type="PANTHER" id="PTHR45752">
    <property type="entry name" value="LEUCINE-RICH REPEAT-CONTAINING"/>
    <property type="match status" value="1"/>
</dbReference>
<evidence type="ECO:0000256" key="2">
    <source>
        <dbReference type="ARBA" id="ARBA00022737"/>
    </source>
</evidence>
<evidence type="ECO:0000256" key="3">
    <source>
        <dbReference type="ARBA" id="ARBA00023786"/>
    </source>
</evidence>
<feature type="region of interest" description="Disordered" evidence="9">
    <location>
        <begin position="260"/>
        <end position="287"/>
    </location>
</feature>
<dbReference type="SMART" id="SM00369">
    <property type="entry name" value="LRR_TYP"/>
    <property type="match status" value="7"/>
</dbReference>